<gene>
    <name evidence="2" type="ORF">CK203_070056</name>
</gene>
<feature type="region of interest" description="Disordered" evidence="1">
    <location>
        <begin position="354"/>
        <end position="376"/>
    </location>
</feature>
<protein>
    <submittedName>
        <fullName evidence="2">Uncharacterized protein</fullName>
    </submittedName>
</protein>
<evidence type="ECO:0000313" key="3">
    <source>
        <dbReference type="Proteomes" id="UP000288805"/>
    </source>
</evidence>
<evidence type="ECO:0000313" key="2">
    <source>
        <dbReference type="EMBL" id="RVW49731.1"/>
    </source>
</evidence>
<sequence>MEERGGKTLITITESKKGVLSWVRMGLYSVGLFMEGLHQCIEDVKGGKWEKGWKEKGRSFSLVRVTNRGGCFLRLGVVDLELKRYSICIPKGKGGKVGKGGWSAMVEALHQMDISIDKKEKQEEMRVRGRPRLEMAKGRSFADTVKGGWNKGSKIIRVEQCNRGRSGKLGLGNGKDLGLKGKMGMASLGKGRVLLEFEFAEEARRVILSGNKAVGGVQMDLECWNPSSGCLEEGETRKEVWVRILGLPILLWVPSVLRRVGDACGGFLDVDSQTESMEELQWARILVRLDGENIPDILEIGIEEMTYSLTLWWEVVPSLRLEEGRTHGLWSRPRREDGGDEDTRAGSRVEEMAYTGFEAQRQSEDETGRLSQDMGSAVKRSQAQVGLLQGSVSEVSKGDQIGPRQSSRLGRAAGYGLGHIHKGKAILAQPHLLDNGLLLKALPSCSNGNIKDGNLEREFVRCREEEMGRRQQPDPNHPRAERMLEEEAVRYGSEVNLGGIRAQGSSSSNLFCFGRTPEREYYDHSGVRREGILFGSGSQRPSAEEHTGRRDGCWDLVEVNSVDPMGRNSGGIADQTVIQEGRKEDQLNWEESSLINFSHFLGFSTEGLEKEILNFLGKIRKRREKIVGKGLLETSRFERELKRLECSVNYEGDTRKKGPFQGRGNQSTVVQ</sequence>
<organism evidence="2 3">
    <name type="scientific">Vitis vinifera</name>
    <name type="common">Grape</name>
    <dbReference type="NCBI Taxonomy" id="29760"/>
    <lineage>
        <taxon>Eukaryota</taxon>
        <taxon>Viridiplantae</taxon>
        <taxon>Streptophyta</taxon>
        <taxon>Embryophyta</taxon>
        <taxon>Tracheophyta</taxon>
        <taxon>Spermatophyta</taxon>
        <taxon>Magnoliopsida</taxon>
        <taxon>eudicotyledons</taxon>
        <taxon>Gunneridae</taxon>
        <taxon>Pentapetalae</taxon>
        <taxon>rosids</taxon>
        <taxon>Vitales</taxon>
        <taxon>Vitaceae</taxon>
        <taxon>Viteae</taxon>
        <taxon>Vitis</taxon>
    </lineage>
</organism>
<dbReference type="AlphaFoldDB" id="A0A438EPR2"/>
<evidence type="ECO:0000256" key="1">
    <source>
        <dbReference type="SAM" id="MobiDB-lite"/>
    </source>
</evidence>
<comment type="caution">
    <text evidence="2">The sequence shown here is derived from an EMBL/GenBank/DDBJ whole genome shotgun (WGS) entry which is preliminary data.</text>
</comment>
<dbReference type="PANTHER" id="PTHR34427:SF5">
    <property type="entry name" value="DUF4283 DOMAIN-CONTAINING PROTEIN"/>
    <property type="match status" value="1"/>
</dbReference>
<feature type="region of interest" description="Disordered" evidence="1">
    <location>
        <begin position="329"/>
        <end position="348"/>
    </location>
</feature>
<accession>A0A438EPR2</accession>
<dbReference type="Proteomes" id="UP000288805">
    <property type="component" value="Unassembled WGS sequence"/>
</dbReference>
<reference evidence="2 3" key="1">
    <citation type="journal article" date="2018" name="PLoS Genet.">
        <title>Population sequencing reveals clonal diversity and ancestral inbreeding in the grapevine cultivar Chardonnay.</title>
        <authorList>
            <person name="Roach M.J."/>
            <person name="Johnson D.L."/>
            <person name="Bohlmann J."/>
            <person name="van Vuuren H.J."/>
            <person name="Jones S.J."/>
            <person name="Pretorius I.S."/>
            <person name="Schmidt S.A."/>
            <person name="Borneman A.R."/>
        </authorList>
    </citation>
    <scope>NUCLEOTIDE SEQUENCE [LARGE SCALE GENOMIC DNA]</scope>
    <source>
        <strain evidence="3">cv. Chardonnay</strain>
        <tissue evidence="2">Leaf</tissue>
    </source>
</reference>
<feature type="compositionally biased region" description="Basic and acidic residues" evidence="1">
    <location>
        <begin position="333"/>
        <end position="348"/>
    </location>
</feature>
<name>A0A438EPR2_VITVI</name>
<dbReference type="PANTHER" id="PTHR34427">
    <property type="entry name" value="DUF4283 DOMAIN PROTEIN"/>
    <property type="match status" value="1"/>
</dbReference>
<dbReference type="EMBL" id="QGNW01001220">
    <property type="protein sequence ID" value="RVW49731.1"/>
    <property type="molecule type" value="Genomic_DNA"/>
</dbReference>
<proteinExistence type="predicted"/>